<organism evidence="1">
    <name type="scientific">marine metagenome</name>
    <dbReference type="NCBI Taxonomy" id="408172"/>
    <lineage>
        <taxon>unclassified sequences</taxon>
        <taxon>metagenomes</taxon>
        <taxon>ecological metagenomes</taxon>
    </lineage>
</organism>
<dbReference type="EMBL" id="UINC01067898">
    <property type="protein sequence ID" value="SVC00023.1"/>
    <property type="molecule type" value="Genomic_DNA"/>
</dbReference>
<protein>
    <submittedName>
        <fullName evidence="1">Uncharacterized protein</fullName>
    </submittedName>
</protein>
<dbReference type="AlphaFoldDB" id="A0A382IMB5"/>
<gene>
    <name evidence="1" type="ORF">METZ01_LOCUS252877</name>
</gene>
<dbReference type="InterPro" id="IPR010869">
    <property type="entry name" value="DUF1501"/>
</dbReference>
<dbReference type="PROSITE" id="PS51318">
    <property type="entry name" value="TAT"/>
    <property type="match status" value="1"/>
</dbReference>
<dbReference type="InterPro" id="IPR006311">
    <property type="entry name" value="TAT_signal"/>
</dbReference>
<accession>A0A382IMB5</accession>
<sequence>MNNINLFPTDVSRRAFLGQTGLGTMGLASLLNPALMAADRPEIDKWPGVLKQLHHKPKIKRVIHLCMAGGASHLETLDYKPKLREMHGKPMPKSVTEGQPIAQLQGKRNNLTCLGPQHDF</sequence>
<reference evidence="1" key="1">
    <citation type="submission" date="2018-05" db="EMBL/GenBank/DDBJ databases">
        <authorList>
            <person name="Lanie J.A."/>
            <person name="Ng W.-L."/>
            <person name="Kazmierczak K.M."/>
            <person name="Andrzejewski T.M."/>
            <person name="Davidsen T.M."/>
            <person name="Wayne K.J."/>
            <person name="Tettelin H."/>
            <person name="Glass J.I."/>
            <person name="Rusch D."/>
            <person name="Podicherti R."/>
            <person name="Tsui H.-C.T."/>
            <person name="Winkler M.E."/>
        </authorList>
    </citation>
    <scope>NUCLEOTIDE SEQUENCE</scope>
</reference>
<dbReference type="Pfam" id="PF07394">
    <property type="entry name" value="DUF1501"/>
    <property type="match status" value="1"/>
</dbReference>
<evidence type="ECO:0000313" key="1">
    <source>
        <dbReference type="EMBL" id="SVC00023.1"/>
    </source>
</evidence>
<name>A0A382IMB5_9ZZZZ</name>
<feature type="non-terminal residue" evidence="1">
    <location>
        <position position="120"/>
    </location>
</feature>
<proteinExistence type="predicted"/>
<feature type="non-terminal residue" evidence="1">
    <location>
        <position position="1"/>
    </location>
</feature>